<evidence type="ECO:0000313" key="1">
    <source>
        <dbReference type="EMBL" id="EAA18921.1"/>
    </source>
</evidence>
<sequence length="78" mass="9530">MLKIMKEYKDYFEKEFIKNCNLENNINLMENLEIKEDNDYNEDVFIKNQKSFHIYDFFNLSLLFPIKILNQNGKSIIQ</sequence>
<accession>Q7RA35</accession>
<reference evidence="1 2" key="1">
    <citation type="journal article" date="2002" name="Nature">
        <title>Genome sequence and comparative analysis of the model rodent malaria parasite Plasmodium yoelii yoelii.</title>
        <authorList>
            <person name="Carlton J.M."/>
            <person name="Angiuoli S.V."/>
            <person name="Suh B.B."/>
            <person name="Kooij T.W."/>
            <person name="Pertea M."/>
            <person name="Silva J.C."/>
            <person name="Ermolaeva M.D."/>
            <person name="Allen J.E."/>
            <person name="Selengut J.D."/>
            <person name="Koo H.L."/>
            <person name="Peterson J.D."/>
            <person name="Pop M."/>
            <person name="Kosack D.S."/>
            <person name="Shumway M.F."/>
            <person name="Bidwell S.L."/>
            <person name="Shallom S.J."/>
            <person name="van Aken S.E."/>
            <person name="Riedmuller S.B."/>
            <person name="Feldblyum T.V."/>
            <person name="Cho J.K."/>
            <person name="Quackenbush J."/>
            <person name="Sedegah M."/>
            <person name="Shoaibi A."/>
            <person name="Cummings L.M."/>
            <person name="Florens L."/>
            <person name="Yates J.R."/>
            <person name="Raine J.D."/>
            <person name="Sinden R.E."/>
            <person name="Harris M.A."/>
            <person name="Cunningham D.A."/>
            <person name="Preiser P.R."/>
            <person name="Bergman L.W."/>
            <person name="Vaidya A.B."/>
            <person name="van Lin L.H."/>
            <person name="Janse C.J."/>
            <person name="Waters A.P."/>
            <person name="Smith H.O."/>
            <person name="White O.R."/>
            <person name="Salzberg S.L."/>
            <person name="Venter J.C."/>
            <person name="Fraser C.M."/>
            <person name="Hoffman S.L."/>
            <person name="Gardner M.J."/>
            <person name="Carucci D.J."/>
        </authorList>
    </citation>
    <scope>NUCLEOTIDE SEQUENCE [LARGE SCALE GENOMIC DNA]</scope>
    <source>
        <strain evidence="1 2">17XNL</strain>
    </source>
</reference>
<dbReference type="InParanoid" id="Q7RA35"/>
<dbReference type="PaxDb" id="73239-Q7RA35"/>
<proteinExistence type="predicted"/>
<keyword evidence="2" id="KW-1185">Reference proteome</keyword>
<dbReference type="EMBL" id="AABL01002291">
    <property type="protein sequence ID" value="EAA18921.1"/>
    <property type="molecule type" value="Genomic_DNA"/>
</dbReference>
<dbReference type="AlphaFoldDB" id="Q7RA35"/>
<feature type="non-terminal residue" evidence="1">
    <location>
        <position position="78"/>
    </location>
</feature>
<name>Q7RA35_PLAYO</name>
<gene>
    <name evidence="1" type="ORF">PY06670</name>
</gene>
<protein>
    <submittedName>
        <fullName evidence="1">Uncharacterized protein</fullName>
    </submittedName>
</protein>
<organism evidence="1 2">
    <name type="scientific">Plasmodium yoelii yoelii</name>
    <dbReference type="NCBI Taxonomy" id="73239"/>
    <lineage>
        <taxon>Eukaryota</taxon>
        <taxon>Sar</taxon>
        <taxon>Alveolata</taxon>
        <taxon>Apicomplexa</taxon>
        <taxon>Aconoidasida</taxon>
        <taxon>Haemosporida</taxon>
        <taxon>Plasmodiidae</taxon>
        <taxon>Plasmodium</taxon>
        <taxon>Plasmodium (Vinckeia)</taxon>
    </lineage>
</organism>
<evidence type="ECO:0000313" key="2">
    <source>
        <dbReference type="Proteomes" id="UP000008553"/>
    </source>
</evidence>
<dbReference type="Proteomes" id="UP000008553">
    <property type="component" value="Unassembled WGS sequence"/>
</dbReference>
<comment type="caution">
    <text evidence="1">The sequence shown here is derived from an EMBL/GenBank/DDBJ whole genome shotgun (WGS) entry which is preliminary data.</text>
</comment>